<comment type="function">
    <text evidence="3">Catalyzes the formation of pyridoxal 5'-phosphate from ribose 5-phosphate (RBP), glyceraldehyde 3-phosphate (G3P) and ammonia. The ammonia is provided by PDX2. Can also use ribulose 5-phosphate and dihydroxyacetone phosphate as substrates, resulting from enzyme-catalyzed isomerization of RBP and G3P, respectively. Also plays an indirect role in resistance to singlet oxygen-generating photosensitizers.</text>
</comment>
<evidence type="ECO:0000256" key="3">
    <source>
        <dbReference type="ARBA" id="ARBA00037142"/>
    </source>
</evidence>
<reference evidence="6" key="2">
    <citation type="submission" date="2018-05" db="EMBL/GenBank/DDBJ databases">
        <title>OpunRS2 (Oryza punctata Reference Sequence Version 2).</title>
        <authorList>
            <person name="Zhang J."/>
            <person name="Kudrna D."/>
            <person name="Lee S."/>
            <person name="Talag J."/>
            <person name="Welchert J."/>
            <person name="Wing R.A."/>
        </authorList>
    </citation>
    <scope>NUCLEOTIDE SEQUENCE [LARGE SCALE GENOMIC DNA]</scope>
</reference>
<dbReference type="Gene3D" id="3.20.20.70">
    <property type="entry name" value="Aldolase class I"/>
    <property type="match status" value="2"/>
</dbReference>
<name>A0A0E0LVD7_ORYPU</name>
<accession>A0A0E0LVD7</accession>
<dbReference type="STRING" id="4537.A0A0E0LVD7"/>
<proteinExistence type="inferred from homology"/>
<evidence type="ECO:0000259" key="5">
    <source>
        <dbReference type="Pfam" id="PF01680"/>
    </source>
</evidence>
<protein>
    <recommendedName>
        <fullName evidence="5">PdxS/SNZ N-terminal domain-containing protein</fullName>
    </recommendedName>
</protein>
<dbReference type="InterPro" id="IPR013785">
    <property type="entry name" value="Aldolase_TIM"/>
</dbReference>
<organism evidence="6">
    <name type="scientific">Oryza punctata</name>
    <name type="common">Red rice</name>
    <dbReference type="NCBI Taxonomy" id="4537"/>
    <lineage>
        <taxon>Eukaryota</taxon>
        <taxon>Viridiplantae</taxon>
        <taxon>Streptophyta</taxon>
        <taxon>Embryophyta</taxon>
        <taxon>Tracheophyta</taxon>
        <taxon>Spermatophyta</taxon>
        <taxon>Magnoliopsida</taxon>
        <taxon>Liliopsida</taxon>
        <taxon>Poales</taxon>
        <taxon>Poaceae</taxon>
        <taxon>BOP clade</taxon>
        <taxon>Oryzoideae</taxon>
        <taxon>Oryzeae</taxon>
        <taxon>Oryzinae</taxon>
        <taxon>Oryza</taxon>
    </lineage>
</organism>
<dbReference type="HOGENOM" id="CLU_822278_0_0_1"/>
<dbReference type="Proteomes" id="UP000026962">
    <property type="component" value="Chromosome 8"/>
</dbReference>
<evidence type="ECO:0000313" key="6">
    <source>
        <dbReference type="EnsemblPlants" id="OPUNC08G14380.1"/>
    </source>
</evidence>
<comment type="similarity">
    <text evidence="1 4">Belongs to the PdxS/SNZ family.</text>
</comment>
<dbReference type="PANTHER" id="PTHR31829">
    <property type="entry name" value="PYRIDOXAL 5'-PHOSPHATE SYNTHASE SUBUNIT SNZ1-RELATED"/>
    <property type="match status" value="1"/>
</dbReference>
<dbReference type="PROSITE" id="PS51129">
    <property type="entry name" value="PDXS_SNZ_2"/>
    <property type="match status" value="1"/>
</dbReference>
<sequence>MQQEQGGHGLQWQRRAITTFHVHEPLVQQGALGRCTMCIAWRPAWLTRTTVPTQRTPGSSAAAATSSRYSTGIREDAAMIRTKGEAITYNIRHVCSVRSDIRTLQNMNDDEVFSYVKCIATPTTLSCRPTGEVVTPADMMQLGCDGVFVGSGVFKSVGIAAACDCTTPRRTWQQATHSPNHPHRLELGGIEMENRSIVDAHLDPASLLLDLRSSLDFNLNDFCGVLYALRNATSFLLALLISVIVSCLLDHLCCALVPLPTIAAGYVSSMARLCQHVTEEMDAIANDHFSNDDIMMYEFWQTRADIESLKVELDRVVATGYDDLEEMAERAKLVKGWF</sequence>
<dbReference type="EnsemblPlants" id="OPUNC08G14380.1">
    <property type="protein sequence ID" value="OPUNC08G14380.1"/>
    <property type="gene ID" value="OPUNC08G14380"/>
</dbReference>
<evidence type="ECO:0000313" key="7">
    <source>
        <dbReference type="Proteomes" id="UP000026962"/>
    </source>
</evidence>
<dbReference type="AlphaFoldDB" id="A0A0E0LVD7"/>
<dbReference type="GO" id="GO:0008615">
    <property type="term" value="P:pyridoxine biosynthetic process"/>
    <property type="evidence" value="ECO:0007669"/>
    <property type="project" value="TreeGrafter"/>
</dbReference>
<dbReference type="Gramene" id="OPUNC08G14380.1">
    <property type="protein sequence ID" value="OPUNC08G14380.1"/>
    <property type="gene ID" value="OPUNC08G14380"/>
</dbReference>
<keyword evidence="2" id="KW-0456">Lyase</keyword>
<evidence type="ECO:0000256" key="4">
    <source>
        <dbReference type="PROSITE-ProRule" id="PRU00481"/>
    </source>
</evidence>
<dbReference type="Pfam" id="PF01680">
    <property type="entry name" value="SOR_SNZ"/>
    <property type="match status" value="1"/>
</dbReference>
<dbReference type="eggNOG" id="KOG1606">
    <property type="taxonomic scope" value="Eukaryota"/>
</dbReference>
<dbReference type="GO" id="GO:0006520">
    <property type="term" value="P:amino acid metabolic process"/>
    <property type="evidence" value="ECO:0007669"/>
    <property type="project" value="TreeGrafter"/>
</dbReference>
<dbReference type="InterPro" id="IPR033755">
    <property type="entry name" value="PdxS/SNZ_N"/>
</dbReference>
<feature type="domain" description="PdxS/SNZ N-terminal" evidence="5">
    <location>
        <begin position="73"/>
        <end position="125"/>
    </location>
</feature>
<dbReference type="GO" id="GO:0042823">
    <property type="term" value="P:pyridoxal phosphate biosynthetic process"/>
    <property type="evidence" value="ECO:0007669"/>
    <property type="project" value="InterPro"/>
</dbReference>
<dbReference type="PANTHER" id="PTHR31829:SF0">
    <property type="entry name" value="PYRIDOXAL 5'-PHOSPHATE SYNTHASE SUBUNIT SNZ1-RELATED"/>
    <property type="match status" value="1"/>
</dbReference>
<reference evidence="6" key="1">
    <citation type="submission" date="2015-04" db="UniProtKB">
        <authorList>
            <consortium name="EnsemblPlants"/>
        </authorList>
    </citation>
    <scope>IDENTIFICATION</scope>
</reference>
<evidence type="ECO:0000256" key="1">
    <source>
        <dbReference type="ARBA" id="ARBA00007281"/>
    </source>
</evidence>
<evidence type="ECO:0000256" key="2">
    <source>
        <dbReference type="ARBA" id="ARBA00023239"/>
    </source>
</evidence>
<dbReference type="InterPro" id="IPR001852">
    <property type="entry name" value="PdxS/SNZ"/>
</dbReference>
<dbReference type="GO" id="GO:0016843">
    <property type="term" value="F:amine-lyase activity"/>
    <property type="evidence" value="ECO:0007669"/>
    <property type="project" value="TreeGrafter"/>
</dbReference>
<keyword evidence="7" id="KW-1185">Reference proteome</keyword>